<evidence type="ECO:0000256" key="1">
    <source>
        <dbReference type="SAM" id="SignalP"/>
    </source>
</evidence>
<evidence type="ECO:0008006" key="4">
    <source>
        <dbReference type="Google" id="ProtNLM"/>
    </source>
</evidence>
<organism evidence="2 3">
    <name type="scientific">Pseudoalteromonas rubra</name>
    <dbReference type="NCBI Taxonomy" id="43658"/>
    <lineage>
        <taxon>Bacteria</taxon>
        <taxon>Pseudomonadati</taxon>
        <taxon>Pseudomonadota</taxon>
        <taxon>Gammaproteobacteria</taxon>
        <taxon>Alteromonadales</taxon>
        <taxon>Pseudoalteromonadaceae</taxon>
        <taxon>Pseudoalteromonas</taxon>
    </lineage>
</organism>
<dbReference type="OrthoDB" id="5522233at2"/>
<protein>
    <recommendedName>
        <fullName evidence="4">Invasin</fullName>
    </recommendedName>
</protein>
<dbReference type="PROSITE" id="PS51257">
    <property type="entry name" value="PROKAR_LIPOPROTEIN"/>
    <property type="match status" value="1"/>
</dbReference>
<reference evidence="2 3" key="1">
    <citation type="submission" date="2018-01" db="EMBL/GenBank/DDBJ databases">
        <authorList>
            <person name="Paulsen S."/>
            <person name="Gram L.K."/>
        </authorList>
    </citation>
    <scope>NUCLEOTIDE SEQUENCE [LARGE SCALE GENOMIC DNA]</scope>
    <source>
        <strain evidence="2 3">S2676</strain>
    </source>
</reference>
<keyword evidence="1" id="KW-0732">Signal</keyword>
<dbReference type="SUPFAM" id="SSF49373">
    <property type="entry name" value="Invasin/intimin cell-adhesion fragments"/>
    <property type="match status" value="6"/>
</dbReference>
<dbReference type="Proteomes" id="UP000310249">
    <property type="component" value="Unassembled WGS sequence"/>
</dbReference>
<dbReference type="RefSeq" id="WP_138551288.1">
    <property type="nucleotide sequence ID" value="NZ_PNCH01000020.1"/>
</dbReference>
<evidence type="ECO:0000313" key="2">
    <source>
        <dbReference type="EMBL" id="TMP29105.1"/>
    </source>
</evidence>
<dbReference type="EMBL" id="PNCI01000019">
    <property type="protein sequence ID" value="TMP29105.1"/>
    <property type="molecule type" value="Genomic_DNA"/>
</dbReference>
<reference evidence="3" key="2">
    <citation type="submission" date="2019-06" db="EMBL/GenBank/DDBJ databases">
        <title>Co-occurence of chitin degradation, pigmentation and bioactivity in marine Pseudoalteromonas.</title>
        <authorList>
            <person name="Sonnenschein E.C."/>
            <person name="Bech P.K."/>
        </authorList>
    </citation>
    <scope>NUCLEOTIDE SEQUENCE [LARGE SCALE GENOMIC DNA]</scope>
    <source>
        <strain evidence="3">S2676</strain>
    </source>
</reference>
<evidence type="ECO:0000313" key="3">
    <source>
        <dbReference type="Proteomes" id="UP000310249"/>
    </source>
</evidence>
<dbReference type="Gene3D" id="2.60.40.10">
    <property type="entry name" value="Immunoglobulins"/>
    <property type="match status" value="3"/>
</dbReference>
<accession>A0A5S3WMD2</accession>
<dbReference type="InterPro" id="IPR008964">
    <property type="entry name" value="Invasin/intimin_cell_adhesion"/>
</dbReference>
<dbReference type="InterPro" id="IPR013783">
    <property type="entry name" value="Ig-like_fold"/>
</dbReference>
<gene>
    <name evidence="2" type="ORF">CWB99_10070</name>
</gene>
<name>A0A5S3WMD2_9GAMM</name>
<feature type="chain" id="PRO_5024383332" description="Invasin" evidence="1">
    <location>
        <begin position="21"/>
        <end position="1642"/>
    </location>
</feature>
<proteinExistence type="predicted"/>
<sequence length="1642" mass="171353">MSLMRWFSITLLSLLMIACGGGGSIEKDTSGGGGTNTDYELVLSTSSASGGSLSISNPITITAKLTNDGAPVANNLVKFTNDEFSDFASVSSQLTDSNGEAKVTIIANRLGGAGTISATADVGENTVSGSVPYAATGDGGIQIAMTITGSDGQPINATNPISGTEIATVTAVLTDNGTPLNGQVLEFSKEADSEDLLVTNGNSNVQTDANGAARLLVQATDKVGAGYVQVTYNEDINARIGFESAGNPFYDKEVYDLRVQLVNAAEQASSDLSLANPLTAQIQLTLNEQPVANAEIAVSVEASARFAKPTESVRTDANGQAEIQIFATETATVDQQLDAFTATYSVSGDEAARTVASYVGAGDGGLQMTVSVVDSAGNAITKENPLLTEREGKVEVNLTRDGVPVANELVTVGELVRSVIDDEAALTNDDGDAIFKLIVNNSKGWEEFDVSYAGRALATGRYYSQGIVAGEGIQLLVSVVDDEDNAINQENPLKPGTVTRVVATLTRDGKAIENELVTISGGTKAVTSPSDGVTITDGNGEAVVTLIPNKIIGWDQVSASYGSGGAAVTEVARYYSDGDEDFGESGYKLLVSSSNAQGASNSVSAASPLTLSVNLTLDSDAEENARIQFTVDQYADLEDPFSGDIVKTYSTLTDNTGNTSIRLVDNSTSGAGSVTVSFIENDAVVVSSRLNFISAGDGGIKLSDISLVNSSDRDQNIDASTPLNDQTTGIAIVTLTQNGVPLANKPVLFTTDSLATLNPASGLVQTNANGVAEITVLPTVTSGLGRINVAYELNGVTYTSDEPKYFNSAGASNQNEGDYNIQVRLLTGCNSNWDEDRETAKLNPSEPSTGCNIITNLESTEIPDIYVSITERQDTSKNIANAIVDITTSVGQVLPSSGRVLTDSQGVALLKFQPGNGSGAGTITASYSGETGSRNFSIGLQSLYLDLSAPHGTDEATALKSGGSMVITANVYSDEAKQNPYTLPVDVEFSSTCADEGTATIDAQVRSINGVASSTFRANGCNGLDTVVATITSGGGVNQPESVQFRVLEAEAQAIAFVSASNAFIGLPPGIGGVPTTSVLKFKLTDTDSLPLKQKRMDFKVSDQSGEALLVNYSSSTDNEGVAQTTITSGIVPGALVVEACYVKDELYKDLPDGQNVTCWQSQIDLCASLSESELDEGKYGCVKDETLTLIPIADQINAVSSGVVLSSGVPDQNSFDAAPTKNNLNALDNIGVTTDINVYFGDQFNQLSGDNIVANVLAEAGVVGAIGGPASSTYECQAVDGLCVVQWRRQGDIPFSDGKWGNTLDRVCDTYFGQTAPCIGGYPANNLDGNPIVRGGRVSILVTAKGQESFVDKPSSDGIERRNGRFDQGEFYTAFDLPEAFIDNNEDGKFRNCDENGENCQPVSCDLPSQDCEPGNSTGGHFETFSDINNNGVYDKADGIYNGLLCSEEAMNADGGPYCTRDLIEVRKTFEIVLSGNIPYVRFAVPKTYMNPAYATDPVANPVSCDGTSEALLIGLASLEDSNSADYCDIEQIDLTHANVGATTFIPVHIFYSDINGNTLPAGTTITITTNNGEVGVGSLTGTITDSTASGTLEAVVSISREAASNSRTVGNMTVTFTIPSASDDGESTVHTRTLSIIDAG</sequence>
<feature type="signal peptide" evidence="1">
    <location>
        <begin position="1"/>
        <end position="20"/>
    </location>
</feature>
<comment type="caution">
    <text evidence="2">The sequence shown here is derived from an EMBL/GenBank/DDBJ whole genome shotgun (WGS) entry which is preliminary data.</text>
</comment>